<feature type="binding site" evidence="13">
    <location>
        <position position="386"/>
    </location>
    <ligand>
        <name>Zn(2+)</name>
        <dbReference type="ChEBI" id="CHEBI:29105"/>
        <note>catalytic</note>
    </ligand>
</feature>
<dbReference type="Gene3D" id="3.10.20.30">
    <property type="match status" value="1"/>
</dbReference>
<dbReference type="Pfam" id="PF07973">
    <property type="entry name" value="tRNA_SAD"/>
    <property type="match status" value="1"/>
</dbReference>
<dbReference type="SUPFAM" id="SSF55186">
    <property type="entry name" value="ThrRS/AlaRS common domain"/>
    <property type="match status" value="1"/>
</dbReference>
<evidence type="ECO:0000256" key="10">
    <source>
        <dbReference type="ARBA" id="ARBA00022917"/>
    </source>
</evidence>
<evidence type="ECO:0000256" key="11">
    <source>
        <dbReference type="ARBA" id="ARBA00023146"/>
    </source>
</evidence>
<proteinExistence type="inferred from homology"/>
<evidence type="ECO:0000256" key="7">
    <source>
        <dbReference type="ARBA" id="ARBA00022833"/>
    </source>
</evidence>
<comment type="caution">
    <text evidence="16">The sequence shown here is derived from an EMBL/GenBank/DDBJ whole genome shotgun (WGS) entry which is preliminary data.</text>
</comment>
<dbReference type="Gene3D" id="3.30.54.20">
    <property type="match status" value="1"/>
</dbReference>
<sequence>MIKVTLKDGSIKEFEAEISVLDIAKSISEGLARNAFCGIVNGEVCDLRKIINEDVELSICTFDSQEGKDAVRHSVSHVLAYAVKRLFPETKLAIGPSISNGFYYDFDRETAFTTQDLEKLEAEMQKIIKENPEITRFELPRNEALELMKDEPYKVELINDIPEDEVISFYKMGDLTDLCAGPHVMSLKPIKAIKLTRSAGAYWKGDEKNKMLTRIYGTAFLKKSELDSFLEALEEAKKRDHNKLGRELKLFTTDEKVGQGLPLLMPKGAKIIQILQRWVEDEEEKRGYVLTKTPFMAKSDLYKVSGHWDHYKDGMFVLGDEEKDDEIFALRPMTCPFQYTIYNAEQHSYRDLPIRYGETSTLFRNEASGEMHGLIRVRQFTLSDGHLIVTPEQLEDEFKGVVELIKYIMDTLGISDDISYRFSKWDPNNTEKYINDPEAWNKTQDIMRTILNHLNIDYVEADDEAAFYGPKLDIQFKNVHGKEDTIITVQIDFALAERFDMTYIDKNGEKKRPYIIHRSSIGCYERTLAMLIEKYAGAFPTWLSPTQVKVLPISDKYNDYADSVTRKLRDNGIRVETDYRAEKIGYKIREARLERTPYILVVGEKEAQNNEVSVRSRKNDDEGAMNLDAFVERIVTEVKNKER</sequence>
<keyword evidence="17" id="KW-1185">Reference proteome</keyword>
<comment type="catalytic activity">
    <reaction evidence="12 13">
        <text>tRNA(Thr) + L-threonine + ATP = L-threonyl-tRNA(Thr) + AMP + diphosphate + H(+)</text>
        <dbReference type="Rhea" id="RHEA:24624"/>
        <dbReference type="Rhea" id="RHEA-COMP:9670"/>
        <dbReference type="Rhea" id="RHEA-COMP:9704"/>
        <dbReference type="ChEBI" id="CHEBI:15378"/>
        <dbReference type="ChEBI" id="CHEBI:30616"/>
        <dbReference type="ChEBI" id="CHEBI:33019"/>
        <dbReference type="ChEBI" id="CHEBI:57926"/>
        <dbReference type="ChEBI" id="CHEBI:78442"/>
        <dbReference type="ChEBI" id="CHEBI:78534"/>
        <dbReference type="ChEBI" id="CHEBI:456215"/>
        <dbReference type="EC" id="6.1.1.3"/>
    </reaction>
</comment>
<dbReference type="Pfam" id="PF02824">
    <property type="entry name" value="TGS"/>
    <property type="match status" value="1"/>
</dbReference>
<dbReference type="SUPFAM" id="SSF55681">
    <property type="entry name" value="Class II aaRS and biotin synthetases"/>
    <property type="match status" value="1"/>
</dbReference>
<dbReference type="RefSeq" id="WP_125149657.1">
    <property type="nucleotide sequence ID" value="NZ_UYIN01000020.1"/>
</dbReference>
<dbReference type="InterPro" id="IPR012676">
    <property type="entry name" value="TGS-like"/>
</dbReference>
<evidence type="ECO:0000256" key="5">
    <source>
        <dbReference type="ARBA" id="ARBA00022723"/>
    </source>
</evidence>
<evidence type="ECO:0000313" key="16">
    <source>
        <dbReference type="EMBL" id="VDG73686.1"/>
    </source>
</evidence>
<keyword evidence="7 13" id="KW-0862">Zinc</keyword>
<dbReference type="EMBL" id="UYIN01000020">
    <property type="protein sequence ID" value="VDG73686.1"/>
    <property type="molecule type" value="Genomic_DNA"/>
</dbReference>
<comment type="cofactor">
    <cofactor evidence="13">
        <name>Zn(2+)</name>
        <dbReference type="ChEBI" id="CHEBI:29105"/>
    </cofactor>
    <text evidence="13">Binds 1 zinc ion per subunit.</text>
</comment>
<feature type="binding site" evidence="13">
    <location>
        <position position="335"/>
    </location>
    <ligand>
        <name>Zn(2+)</name>
        <dbReference type="ChEBI" id="CHEBI:29105"/>
        <note>catalytic</note>
    </ligand>
</feature>
<evidence type="ECO:0000256" key="3">
    <source>
        <dbReference type="ARBA" id="ARBA00022555"/>
    </source>
</evidence>
<dbReference type="CDD" id="cd00771">
    <property type="entry name" value="ThrRS_core"/>
    <property type="match status" value="1"/>
</dbReference>
<dbReference type="Pfam" id="PF00587">
    <property type="entry name" value="tRNA-synt_2b"/>
    <property type="match status" value="1"/>
</dbReference>
<dbReference type="InterPro" id="IPR004154">
    <property type="entry name" value="Anticodon-bd"/>
</dbReference>
<dbReference type="InterPro" id="IPR012947">
    <property type="entry name" value="tRNA_SAD"/>
</dbReference>
<name>A0ABY6SYE4_9CLOT</name>
<dbReference type="InterPro" id="IPR047246">
    <property type="entry name" value="ThrRS_anticodon"/>
</dbReference>
<evidence type="ECO:0000256" key="1">
    <source>
        <dbReference type="ARBA" id="ARBA00008226"/>
    </source>
</evidence>
<reference evidence="16 17" key="1">
    <citation type="submission" date="2018-11" db="EMBL/GenBank/DDBJ databases">
        <authorList>
            <consortium name="Pathogen Informatics"/>
        </authorList>
    </citation>
    <scope>NUCLEOTIDE SEQUENCE [LARGE SCALE GENOMIC DNA]</scope>
    <source>
        <strain evidence="16 17">NCTC10913</strain>
    </source>
</reference>
<dbReference type="Gene3D" id="3.30.980.10">
    <property type="entry name" value="Threonyl-trna Synthetase, Chain A, domain 2"/>
    <property type="match status" value="1"/>
</dbReference>
<evidence type="ECO:0000256" key="4">
    <source>
        <dbReference type="ARBA" id="ARBA00022598"/>
    </source>
</evidence>
<gene>
    <name evidence="16" type="primary">thrS_2</name>
    <name evidence="13" type="synonym">thrS</name>
    <name evidence="16" type="ORF">NCTC10913_04059</name>
</gene>
<comment type="subcellular location">
    <subcellularLocation>
        <location evidence="13">Cytoplasm</location>
    </subcellularLocation>
</comment>
<feature type="domain" description="TGS" evidence="15">
    <location>
        <begin position="1"/>
        <end position="61"/>
    </location>
</feature>
<keyword evidence="10 13" id="KW-0648">Protein biosynthesis</keyword>
<dbReference type="InterPro" id="IPR006195">
    <property type="entry name" value="aa-tRNA-synth_II"/>
</dbReference>
<dbReference type="InterPro" id="IPR002314">
    <property type="entry name" value="aa-tRNA-synt_IIb"/>
</dbReference>
<evidence type="ECO:0000256" key="12">
    <source>
        <dbReference type="ARBA" id="ARBA00049515"/>
    </source>
</evidence>
<dbReference type="InterPro" id="IPR002320">
    <property type="entry name" value="Thr-tRNA-ligase_IIa"/>
</dbReference>
<dbReference type="InterPro" id="IPR033728">
    <property type="entry name" value="ThrRS_core"/>
</dbReference>
<keyword evidence="2 13" id="KW-0963">Cytoplasm</keyword>
<keyword evidence="5 13" id="KW-0479">Metal-binding</keyword>
<evidence type="ECO:0000313" key="17">
    <source>
        <dbReference type="Proteomes" id="UP000277570"/>
    </source>
</evidence>
<keyword evidence="8 13" id="KW-0067">ATP-binding</keyword>
<feature type="domain" description="Aminoacyl-transfer RNA synthetases class-II family profile" evidence="14">
    <location>
        <begin position="255"/>
        <end position="540"/>
    </location>
</feature>
<dbReference type="GO" id="GO:0004829">
    <property type="term" value="F:threonine-tRNA ligase activity"/>
    <property type="evidence" value="ECO:0007669"/>
    <property type="project" value="UniProtKB-EC"/>
</dbReference>
<keyword evidence="9 13" id="KW-0694">RNA-binding</keyword>
<comment type="caution">
    <text evidence="13">Lacks conserved residue(s) required for the propagation of feature annotation.</text>
</comment>
<dbReference type="SUPFAM" id="SSF81271">
    <property type="entry name" value="TGS-like"/>
    <property type="match status" value="1"/>
</dbReference>
<dbReference type="Pfam" id="PF03129">
    <property type="entry name" value="HGTP_anticodon"/>
    <property type="match status" value="1"/>
</dbReference>
<dbReference type="PROSITE" id="PS51880">
    <property type="entry name" value="TGS"/>
    <property type="match status" value="1"/>
</dbReference>
<dbReference type="PROSITE" id="PS50862">
    <property type="entry name" value="AA_TRNA_LIGASE_II"/>
    <property type="match status" value="1"/>
</dbReference>
<protein>
    <recommendedName>
        <fullName evidence="13">Threonine--tRNA ligase</fullName>
        <ecNumber evidence="13">6.1.1.3</ecNumber>
    </recommendedName>
    <alternativeName>
        <fullName evidence="13">Threonyl-tRNA synthetase</fullName>
        <shortName evidence="13">ThrRS</shortName>
    </alternativeName>
</protein>
<keyword evidence="11 13" id="KW-0030">Aminoacyl-tRNA synthetase</keyword>
<dbReference type="Proteomes" id="UP000277570">
    <property type="component" value="Unassembled WGS sequence"/>
</dbReference>
<dbReference type="InterPro" id="IPR036621">
    <property type="entry name" value="Anticodon-bd_dom_sf"/>
</dbReference>
<dbReference type="Gene3D" id="3.30.930.10">
    <property type="entry name" value="Bira Bifunctional Protein, Domain 2"/>
    <property type="match status" value="1"/>
</dbReference>
<evidence type="ECO:0000256" key="9">
    <source>
        <dbReference type="ARBA" id="ARBA00022884"/>
    </source>
</evidence>
<organism evidence="16 17">
    <name type="scientific">Clostridium carnis</name>
    <dbReference type="NCBI Taxonomy" id="1530"/>
    <lineage>
        <taxon>Bacteria</taxon>
        <taxon>Bacillati</taxon>
        <taxon>Bacillota</taxon>
        <taxon>Clostridia</taxon>
        <taxon>Eubacteriales</taxon>
        <taxon>Clostridiaceae</taxon>
        <taxon>Clostridium</taxon>
    </lineage>
</organism>
<feature type="binding site" evidence="13">
    <location>
        <position position="517"/>
    </location>
    <ligand>
        <name>Zn(2+)</name>
        <dbReference type="ChEBI" id="CHEBI:29105"/>
        <note>catalytic</note>
    </ligand>
</feature>
<comment type="subunit">
    <text evidence="13">Homodimer.</text>
</comment>
<dbReference type="InterPro" id="IPR045864">
    <property type="entry name" value="aa-tRNA-synth_II/BPL/LPL"/>
</dbReference>
<evidence type="ECO:0000259" key="14">
    <source>
        <dbReference type="PROSITE" id="PS50862"/>
    </source>
</evidence>
<dbReference type="InterPro" id="IPR018163">
    <property type="entry name" value="Thr/Ala-tRNA-synth_IIc_edit"/>
</dbReference>
<dbReference type="PANTHER" id="PTHR11451:SF56">
    <property type="entry name" value="THREONINE--TRNA LIGASE 1"/>
    <property type="match status" value="1"/>
</dbReference>
<dbReference type="HAMAP" id="MF_00184">
    <property type="entry name" value="Thr_tRNA_synth"/>
    <property type="match status" value="1"/>
</dbReference>
<keyword evidence="6 13" id="KW-0547">Nucleotide-binding</keyword>
<dbReference type="InterPro" id="IPR012675">
    <property type="entry name" value="Beta-grasp_dom_sf"/>
</dbReference>
<evidence type="ECO:0000256" key="13">
    <source>
        <dbReference type="HAMAP-Rule" id="MF_00184"/>
    </source>
</evidence>
<dbReference type="PRINTS" id="PR01047">
    <property type="entry name" value="TRNASYNTHTHR"/>
</dbReference>
<dbReference type="CDD" id="cd00860">
    <property type="entry name" value="ThrRS_anticodon"/>
    <property type="match status" value="1"/>
</dbReference>
<keyword evidence="4 13" id="KW-0436">Ligase</keyword>
<evidence type="ECO:0000256" key="8">
    <source>
        <dbReference type="ARBA" id="ARBA00022840"/>
    </source>
</evidence>
<keyword evidence="3 13" id="KW-0820">tRNA-binding</keyword>
<evidence type="ECO:0000256" key="2">
    <source>
        <dbReference type="ARBA" id="ARBA00022490"/>
    </source>
</evidence>
<dbReference type="SUPFAM" id="SSF52954">
    <property type="entry name" value="Class II aaRS ABD-related"/>
    <property type="match status" value="1"/>
</dbReference>
<dbReference type="SMART" id="SM00863">
    <property type="entry name" value="tRNA_SAD"/>
    <property type="match status" value="1"/>
</dbReference>
<accession>A0ABY6SYE4</accession>
<evidence type="ECO:0000256" key="6">
    <source>
        <dbReference type="ARBA" id="ARBA00022741"/>
    </source>
</evidence>
<dbReference type="Gene3D" id="3.40.50.800">
    <property type="entry name" value="Anticodon-binding domain"/>
    <property type="match status" value="1"/>
</dbReference>
<evidence type="ECO:0000259" key="15">
    <source>
        <dbReference type="PROSITE" id="PS51880"/>
    </source>
</evidence>
<dbReference type="InterPro" id="IPR004095">
    <property type="entry name" value="TGS"/>
</dbReference>
<comment type="similarity">
    <text evidence="1 13">Belongs to the class-II aminoacyl-tRNA synthetase family.</text>
</comment>
<dbReference type="NCBIfam" id="TIGR00418">
    <property type="entry name" value="thrS"/>
    <property type="match status" value="1"/>
</dbReference>
<dbReference type="EC" id="6.1.1.3" evidence="13"/>
<dbReference type="PANTHER" id="PTHR11451">
    <property type="entry name" value="THREONINE-TRNA LIGASE"/>
    <property type="match status" value="1"/>
</dbReference>
<dbReference type="CDD" id="cd01667">
    <property type="entry name" value="TGS_ThrRS"/>
    <property type="match status" value="1"/>
</dbReference>